<keyword evidence="2" id="KW-0285">Flavoprotein</keyword>
<keyword evidence="12" id="KW-1185">Reference proteome</keyword>
<dbReference type="InterPro" id="IPR036318">
    <property type="entry name" value="FAD-bd_PCMH-like_sf"/>
</dbReference>
<dbReference type="GO" id="GO:0051536">
    <property type="term" value="F:iron-sulfur cluster binding"/>
    <property type="evidence" value="ECO:0007669"/>
    <property type="project" value="UniProtKB-KW"/>
</dbReference>
<dbReference type="InterPro" id="IPR004113">
    <property type="entry name" value="FAD-bd_oxidored_4_C"/>
</dbReference>
<name>E8R3F9_ISOPI</name>
<dbReference type="STRING" id="575540.Isop_3104"/>
<protein>
    <submittedName>
        <fullName evidence="11">D-lactate dehydrogenase (Cytochrome)</fullName>
        <ecNumber evidence="11">1.1.2.4</ecNumber>
    </submittedName>
</protein>
<dbReference type="OrthoDB" id="9767256at2"/>
<feature type="domain" description="4Fe-4S ferredoxin-type" evidence="9">
    <location>
        <begin position="694"/>
        <end position="717"/>
    </location>
</feature>
<evidence type="ECO:0000259" key="9">
    <source>
        <dbReference type="PROSITE" id="PS51379"/>
    </source>
</evidence>
<dbReference type="Gene3D" id="3.30.70.2740">
    <property type="match status" value="1"/>
</dbReference>
<dbReference type="PROSITE" id="PS51387">
    <property type="entry name" value="FAD_PCMH"/>
    <property type="match status" value="1"/>
</dbReference>
<dbReference type="HOGENOM" id="CLU_010756_0_0_0"/>
<evidence type="ECO:0000256" key="4">
    <source>
        <dbReference type="ARBA" id="ARBA00022827"/>
    </source>
</evidence>
<dbReference type="InterPro" id="IPR016171">
    <property type="entry name" value="Vanillyl_alc_oxidase_C-sub2"/>
</dbReference>
<dbReference type="InterPro" id="IPR016166">
    <property type="entry name" value="FAD-bd_PCMH"/>
</dbReference>
<dbReference type="InterPro" id="IPR016164">
    <property type="entry name" value="FAD-linked_Oxase-like_C"/>
</dbReference>
<sequence length="1068" mass="117579">MNRNELRARVREDLGGVIDGELWFDPIRRAPYASDASIFEIDPLGVVVPRHWEDVRQTLLYAREQGIAVQPRGSGTGLAGESLGDGLTLDLSHSFRRILAIEDDTVTVEPGVTLGTLNRVLAERGRRLGPDPSGAATCTLGAMIAGDAAGARSPRYGTTADHVVSLSVMFAHGEEATLERRPWPRGDDDPGDDFVAGLTRKLAGLLGRNVETIRARRPRSPRNRCGYAVWSAGSPDLGWIDPARLVVGSEGTLAIVTQITMRTVPIPPARGVAVLTFAHLSDACAAVPDLLEDDPVACDLHDWRGLSLLRDGEERIWARRWFGDDARAALVLLFEESDPDEINRRLQRVLQRHRVRTVSPPQSVPARTLRETTVAATIDPREVERLFYLRQRILPLLMRRRSRRQAVPLLEDLAVDPRDLPSVLRQLQNVFKRHAVNWTLYGHAGAGQLHARPFLDLADPADRSKIAPLAAEIYERVWEFGGTISGEHGCGLARSVFTAKQYGPDITRLFREIKTAFDPENLLNPGKVVADDPELPIHLLRRTPAWSGVEAEAPLSSEEDASLEWPIAPSRDHEDSGALSPLGDSSATRNPPPSLPPERGGSGSKVASWLTQRVQPPPPPILEPTLAWEERGFLESLTACNGCGACRSREPGPGLRMCPTFRALGDEAAAPRTQVQLLRSIAAGVIDPRIWGSDDLKTNAHLCVHCGLCRVECPAGVDVSALMIEAKAAHVANHGLAASDWVLSRLEVWVRLAGRVPGLANRLLGSRSLRFLLERLAGLSRRRCLPRLARRPFLKRAVELGWTIPRPHLPGPRAAYFVDVFANAYDPELAEASVLLLQKFGVNVYVPLPQRGSGMAALSVGDLDFARELALVNLRSLGNAVRDGYTIVCTEPTAALVLKREYPRLVDDLDALTVARHTMDLFEYLDALDQHRPPPEPTVPIPGRLGYHQPCHLRAQEIGTPGLDRLRRIPELQVEFIDRGCSGMAGTFGLSKRHFLTSLRAGRDLLNRLRDPDLDFGSTECGACRMQMEQGMSKRTHHPVKLLAVAHGLLPEFRAKIRLPKDRHEIAT</sequence>
<dbReference type="PROSITE" id="PS51379">
    <property type="entry name" value="4FE4S_FER_2"/>
    <property type="match status" value="1"/>
</dbReference>
<dbReference type="KEGG" id="ipa:Isop_3104"/>
<feature type="domain" description="FAD-binding PCMH-type" evidence="10">
    <location>
        <begin position="39"/>
        <end position="266"/>
    </location>
</feature>
<organism evidence="11 12">
    <name type="scientific">Isosphaera pallida (strain ATCC 43644 / DSM 9630 / IS1B)</name>
    <dbReference type="NCBI Taxonomy" id="575540"/>
    <lineage>
        <taxon>Bacteria</taxon>
        <taxon>Pseudomonadati</taxon>
        <taxon>Planctomycetota</taxon>
        <taxon>Planctomycetia</taxon>
        <taxon>Isosphaerales</taxon>
        <taxon>Isosphaeraceae</taxon>
        <taxon>Isosphaera</taxon>
    </lineage>
</organism>
<dbReference type="RefSeq" id="WP_013565957.1">
    <property type="nucleotide sequence ID" value="NC_014962.1"/>
</dbReference>
<gene>
    <name evidence="11" type="ordered locus">Isop_3104</name>
</gene>
<dbReference type="PANTHER" id="PTHR11748">
    <property type="entry name" value="D-LACTATE DEHYDROGENASE"/>
    <property type="match status" value="1"/>
</dbReference>
<dbReference type="EC" id="1.1.2.4" evidence="11"/>
<dbReference type="Gene3D" id="1.10.1060.10">
    <property type="entry name" value="Alpha-helical ferredoxin"/>
    <property type="match status" value="1"/>
</dbReference>
<reference evidence="11 12" key="2">
    <citation type="journal article" date="2011" name="Stand. Genomic Sci.">
        <title>Complete genome sequence of Isosphaera pallida type strain (IS1B).</title>
        <authorList>
            <consortium name="US DOE Joint Genome Institute (JGI-PGF)"/>
            <person name="Goker M."/>
            <person name="Cleland D."/>
            <person name="Saunders E."/>
            <person name="Lapidus A."/>
            <person name="Nolan M."/>
            <person name="Lucas S."/>
            <person name="Hammon N."/>
            <person name="Deshpande S."/>
            <person name="Cheng J.F."/>
            <person name="Tapia R."/>
            <person name="Han C."/>
            <person name="Goodwin L."/>
            <person name="Pitluck S."/>
            <person name="Liolios K."/>
            <person name="Pagani I."/>
            <person name="Ivanova N."/>
            <person name="Mavromatis K."/>
            <person name="Pati A."/>
            <person name="Chen A."/>
            <person name="Palaniappan K."/>
            <person name="Land M."/>
            <person name="Hauser L."/>
            <person name="Chang Y.J."/>
            <person name="Jeffries C.D."/>
            <person name="Detter J.C."/>
            <person name="Beck B."/>
            <person name="Woyke T."/>
            <person name="Bristow J."/>
            <person name="Eisen J.A."/>
            <person name="Markowitz V."/>
            <person name="Hugenholtz P."/>
            <person name="Kyrpides N.C."/>
            <person name="Klenk H.P."/>
        </authorList>
    </citation>
    <scope>NUCLEOTIDE SEQUENCE [LARGE SCALE GENOMIC DNA]</scope>
    <source>
        <strain evidence="12">ATCC 43644 / DSM 9630 / IS1B</strain>
    </source>
</reference>
<dbReference type="GO" id="GO:1903457">
    <property type="term" value="P:lactate catabolic process"/>
    <property type="evidence" value="ECO:0007669"/>
    <property type="project" value="TreeGrafter"/>
</dbReference>
<evidence type="ECO:0000313" key="12">
    <source>
        <dbReference type="Proteomes" id="UP000008631"/>
    </source>
</evidence>
<dbReference type="InterPro" id="IPR017900">
    <property type="entry name" value="4Fe4S_Fe_S_CS"/>
</dbReference>
<dbReference type="Pfam" id="PF13534">
    <property type="entry name" value="Fer4_17"/>
    <property type="match status" value="1"/>
</dbReference>
<evidence type="ECO:0000259" key="10">
    <source>
        <dbReference type="PROSITE" id="PS51387"/>
    </source>
</evidence>
<keyword evidence="4" id="KW-0274">FAD</keyword>
<feature type="region of interest" description="Disordered" evidence="8">
    <location>
        <begin position="568"/>
        <end position="605"/>
    </location>
</feature>
<dbReference type="InterPro" id="IPR009051">
    <property type="entry name" value="Helical_ferredxn"/>
</dbReference>
<dbReference type="Proteomes" id="UP000008631">
    <property type="component" value="Chromosome"/>
</dbReference>
<proteinExistence type="predicted"/>
<dbReference type="GO" id="GO:0004458">
    <property type="term" value="F:D-lactate dehydrogenase (cytochrome) activity"/>
    <property type="evidence" value="ECO:0007669"/>
    <property type="project" value="UniProtKB-EC"/>
</dbReference>
<dbReference type="InterPro" id="IPR017896">
    <property type="entry name" value="4Fe4S_Fe-S-bd"/>
</dbReference>
<dbReference type="AlphaFoldDB" id="E8R3F9"/>
<dbReference type="eggNOG" id="COG0247">
    <property type="taxonomic scope" value="Bacteria"/>
</dbReference>
<dbReference type="InParanoid" id="E8R3F9"/>
<evidence type="ECO:0000256" key="1">
    <source>
        <dbReference type="ARBA" id="ARBA00001974"/>
    </source>
</evidence>
<reference key="1">
    <citation type="submission" date="2010-11" db="EMBL/GenBank/DDBJ databases">
        <title>The complete sequence of chromosome of Isophaera pallida ATCC 43644.</title>
        <authorList>
            <consortium name="US DOE Joint Genome Institute (JGI-PGF)"/>
            <person name="Lucas S."/>
            <person name="Copeland A."/>
            <person name="Lapidus A."/>
            <person name="Bruce D."/>
            <person name="Goodwin L."/>
            <person name="Pitluck S."/>
            <person name="Kyrpides N."/>
            <person name="Mavromatis K."/>
            <person name="Pagani I."/>
            <person name="Ivanova N."/>
            <person name="Saunders E."/>
            <person name="Brettin T."/>
            <person name="Detter J.C."/>
            <person name="Han C."/>
            <person name="Tapia R."/>
            <person name="Land M."/>
            <person name="Hauser L."/>
            <person name="Markowitz V."/>
            <person name="Cheng J.-F."/>
            <person name="Hugenholtz P."/>
            <person name="Woyke T."/>
            <person name="Wu D."/>
            <person name="Eisen J.A."/>
        </authorList>
    </citation>
    <scope>NUCLEOTIDE SEQUENCE</scope>
    <source>
        <strain>ATCC 43644</strain>
    </source>
</reference>
<dbReference type="InterPro" id="IPR016169">
    <property type="entry name" value="FAD-bd_PCMH_sub2"/>
</dbReference>
<dbReference type="Pfam" id="PF02913">
    <property type="entry name" value="FAD-oxidase_C"/>
    <property type="match status" value="1"/>
</dbReference>
<comment type="cofactor">
    <cofactor evidence="1">
        <name>FAD</name>
        <dbReference type="ChEBI" id="CHEBI:57692"/>
    </cofactor>
</comment>
<accession>E8R3F9</accession>
<dbReference type="PROSITE" id="PS00198">
    <property type="entry name" value="4FE4S_FER_1"/>
    <property type="match status" value="1"/>
</dbReference>
<evidence type="ECO:0000256" key="5">
    <source>
        <dbReference type="ARBA" id="ARBA00023002"/>
    </source>
</evidence>
<evidence type="ECO:0000256" key="6">
    <source>
        <dbReference type="ARBA" id="ARBA00023004"/>
    </source>
</evidence>
<dbReference type="Pfam" id="PF01565">
    <property type="entry name" value="FAD_binding_4"/>
    <property type="match status" value="1"/>
</dbReference>
<dbReference type="GO" id="GO:0008720">
    <property type="term" value="F:D-lactate dehydrogenase (NAD+) activity"/>
    <property type="evidence" value="ECO:0007669"/>
    <property type="project" value="TreeGrafter"/>
</dbReference>
<keyword evidence="6" id="KW-0408">Iron</keyword>
<dbReference type="eggNOG" id="COG0277">
    <property type="taxonomic scope" value="Bacteria"/>
</dbReference>
<dbReference type="EMBL" id="CP002353">
    <property type="protein sequence ID" value="ADV63669.1"/>
    <property type="molecule type" value="Genomic_DNA"/>
</dbReference>
<dbReference type="InterPro" id="IPR006094">
    <property type="entry name" value="Oxid_FAD_bind_N"/>
</dbReference>
<evidence type="ECO:0000256" key="7">
    <source>
        <dbReference type="ARBA" id="ARBA00023014"/>
    </source>
</evidence>
<keyword evidence="5 11" id="KW-0560">Oxidoreductase</keyword>
<dbReference type="SUPFAM" id="SSF56176">
    <property type="entry name" value="FAD-binding/transporter-associated domain-like"/>
    <property type="match status" value="1"/>
</dbReference>
<dbReference type="PANTHER" id="PTHR11748:SF119">
    <property type="entry name" value="D-2-HYDROXYGLUTARATE DEHYDROGENASE"/>
    <property type="match status" value="1"/>
</dbReference>
<dbReference type="Gene3D" id="3.30.465.10">
    <property type="match status" value="1"/>
</dbReference>
<evidence type="ECO:0000256" key="3">
    <source>
        <dbReference type="ARBA" id="ARBA00022723"/>
    </source>
</evidence>
<dbReference type="GO" id="GO:0071949">
    <property type="term" value="F:FAD binding"/>
    <property type="evidence" value="ECO:0007669"/>
    <property type="project" value="InterPro"/>
</dbReference>
<dbReference type="SUPFAM" id="SSF46548">
    <property type="entry name" value="alpha-helical ferredoxin"/>
    <property type="match status" value="1"/>
</dbReference>
<keyword evidence="3" id="KW-0479">Metal-binding</keyword>
<evidence type="ECO:0000256" key="2">
    <source>
        <dbReference type="ARBA" id="ARBA00022630"/>
    </source>
</evidence>
<dbReference type="SUPFAM" id="SSF55103">
    <property type="entry name" value="FAD-linked oxidases, C-terminal domain"/>
    <property type="match status" value="1"/>
</dbReference>
<dbReference type="GO" id="GO:0046872">
    <property type="term" value="F:metal ion binding"/>
    <property type="evidence" value="ECO:0007669"/>
    <property type="project" value="UniProtKB-KW"/>
</dbReference>
<keyword evidence="7" id="KW-0411">Iron-sulfur</keyword>
<dbReference type="Gene3D" id="1.10.45.10">
    <property type="entry name" value="Vanillyl-alcohol Oxidase, Chain A, domain 4"/>
    <property type="match status" value="1"/>
</dbReference>
<evidence type="ECO:0000256" key="8">
    <source>
        <dbReference type="SAM" id="MobiDB-lite"/>
    </source>
</evidence>
<evidence type="ECO:0000313" key="11">
    <source>
        <dbReference type="EMBL" id="ADV63669.1"/>
    </source>
</evidence>